<protein>
    <submittedName>
        <fullName evidence="3">Double-strand break repair protein AddB</fullName>
    </submittedName>
</protein>
<accession>A0ABS7VPQ5</accession>
<reference evidence="3 4" key="1">
    <citation type="submission" date="2021-09" db="EMBL/GenBank/DDBJ databases">
        <title>The complete genome sequence of a new microorganism.</title>
        <authorList>
            <person name="Zi Z."/>
        </authorList>
    </citation>
    <scope>NUCLEOTIDE SEQUENCE [LARGE SCALE GENOMIC DNA]</scope>
    <source>
        <strain evidence="3 4">WGZ8</strain>
    </source>
</reference>
<evidence type="ECO:0000256" key="1">
    <source>
        <dbReference type="SAM" id="MobiDB-lite"/>
    </source>
</evidence>
<organism evidence="3 4">
    <name type="scientific">Microvirga puerhi</name>
    <dbReference type="NCBI Taxonomy" id="2876078"/>
    <lineage>
        <taxon>Bacteria</taxon>
        <taxon>Pseudomonadati</taxon>
        <taxon>Pseudomonadota</taxon>
        <taxon>Alphaproteobacteria</taxon>
        <taxon>Hyphomicrobiales</taxon>
        <taxon>Methylobacteriaceae</taxon>
        <taxon>Microvirga</taxon>
    </lineage>
</organism>
<dbReference type="EMBL" id="JAIRBM010000010">
    <property type="protein sequence ID" value="MBZ6077504.1"/>
    <property type="molecule type" value="Genomic_DNA"/>
</dbReference>
<feature type="compositionally biased region" description="Basic and acidic residues" evidence="1">
    <location>
        <begin position="19"/>
        <end position="30"/>
    </location>
</feature>
<evidence type="ECO:0000313" key="3">
    <source>
        <dbReference type="EMBL" id="MBZ6077504.1"/>
    </source>
</evidence>
<comment type="caution">
    <text evidence="3">The sequence shown here is derived from an EMBL/GenBank/DDBJ whole genome shotgun (WGS) entry which is preliminary data.</text>
</comment>
<dbReference type="Pfam" id="PF12705">
    <property type="entry name" value="PDDEXK_1"/>
    <property type="match status" value="1"/>
</dbReference>
<dbReference type="InterPro" id="IPR038726">
    <property type="entry name" value="PDDEXK_AddAB-type"/>
</dbReference>
<gene>
    <name evidence="3" type="primary">addB</name>
    <name evidence="3" type="ORF">K9B37_14590</name>
</gene>
<dbReference type="RefSeq" id="WP_224313975.1">
    <property type="nucleotide sequence ID" value="NZ_JAIRBM010000010.1"/>
</dbReference>
<dbReference type="SUPFAM" id="SSF52540">
    <property type="entry name" value="P-loop containing nucleoside triphosphate hydrolases"/>
    <property type="match status" value="1"/>
</dbReference>
<dbReference type="InterPro" id="IPR011604">
    <property type="entry name" value="PDDEXK-like_dom_sf"/>
</dbReference>
<evidence type="ECO:0000313" key="4">
    <source>
        <dbReference type="Proteomes" id="UP000704176"/>
    </source>
</evidence>
<dbReference type="NCBIfam" id="TIGR02786">
    <property type="entry name" value="addB_alphas"/>
    <property type="match status" value="1"/>
</dbReference>
<keyword evidence="4" id="KW-1185">Reference proteome</keyword>
<dbReference type="InterPro" id="IPR014153">
    <property type="entry name" value="Ds_break_AddB"/>
</dbReference>
<proteinExistence type="predicted"/>
<dbReference type="Proteomes" id="UP000704176">
    <property type="component" value="Unassembled WGS sequence"/>
</dbReference>
<feature type="domain" description="PD-(D/E)XK endonuclease-like" evidence="2">
    <location>
        <begin position="797"/>
        <end position="1039"/>
    </location>
</feature>
<name>A0ABS7VPQ5_9HYPH</name>
<dbReference type="InterPro" id="IPR027417">
    <property type="entry name" value="P-loop_NTPase"/>
</dbReference>
<dbReference type="Gene3D" id="3.90.320.10">
    <property type="match status" value="1"/>
</dbReference>
<feature type="region of interest" description="Disordered" evidence="1">
    <location>
        <begin position="1"/>
        <end position="30"/>
    </location>
</feature>
<sequence>MSSTHRNRGSVSPQGDDLFSDRTVRAPDPSKHVFTVPTGCPFLPTLVDALMDGRLVGPLPDDPAALADVTLYVPTRRATRALVALLAERGGGRAQLLPRIVPLGEAEEAEFELTGLEGTPLAEVASLKPPIPPLERRLILTRLIQRWSAEVDRTLLQLGPDMPFLVPGSPADAVSLAGDLETLMDAFTTEGIDWHALEGAVDADYSEYFRITRNFVQIVSENWPRILAERQASDPAARRGALIAAEARRLLRDRPDTPMIVAGSTGSIPATASLIAAIARLPRGAVVLPGLDTDLDEESWASIGDIADSETDPVHSHPQASLRRLVDQHLRVPRAGITMLGTLPETARARNRLLSEALRPAATTDRWVQIPTDERLALADAGCAGLTVIEAADEREEAFAIAVALRETLTEPGRTAALVTPDRALATRVAAELARWGIAVEDSAGIPLSDTPAGRLARLAADAAADDVQPLAVLALLAHPLVRLGWPRETVDRAASVLEIGVLRGPAPAPGFDGMRAALAQNRAEPDHRTPRPRKRLTLEEWDLADALLQRLEVAFGDFTPARRGEDILDLMGLTEDHRRTVAALADRPADEAEREDRESSMEALEALFDDLQYSEIRKEEDHPLQGRFADYPAFFTTLARQQTLSPSPRATHKRLKIFGLLEARLLSVDRVVLGGLDEGTWPPRTVTDSFLNRPMRARIGLAPPERRIGQTAHDFVQALGTRDAIITRAQKRDGSPMVPSRFLQRLKAFTGKGAWEGMVRAGERYRHLARSLDMPAPSAPLARPRPKPDPSLFPRSLSVTEIETLVRDPYSIFARHILKLDALDAIAVTPTAADRGTIIHEILGTFAKDHPRALPELALEDLLGRGAEAFGAVEEAFPELYAEWWPRFTRLATAFVEWERTRRPDLVEIYPERSGALPIPLADGSTFILRARADRIEHRRDGGFTIIDFKTGQPPGVREVYAGFSPQLTLEAMMLMRGAFKGLPLAKETPELVYVHTTGGRTPLDPREIKPGRDETRSVAEIVEEHRRRFEGMIARYATGETPYVSRPFPKYARRFSEYDHLARVKEWSLASNGGGEGFE</sequence>
<evidence type="ECO:0000259" key="2">
    <source>
        <dbReference type="Pfam" id="PF12705"/>
    </source>
</evidence>